<sequence length="462" mass="53679">MPGLTIEDGLDRHRTVTCTTVADLIIRVNENVHNTEENRKLQYTTDFKVFSERLTSHSTFFMTELSHRHPKQAPPTFVLEGDNSSIAIELWFIILHREDVSKLPEHLLVMPLKEVWNVVGVGAKFNICYQSLDVLRPWFAKWYERNCRNATLTRELTQQLAFPCFVFNHAEGFMKVTKWLAYNCSGHIIEKNPTEHRGLHLEPRVFVGPTNAARGHLKTVLHRELWGVCLRLHRQKCVCRKETYFDYQDKLMEVRAWPLEQVFQHNSMNDIISRLSLFSYTPTTTTCTAPFPGCHQGFDNIVNEACERTIRDFDGLCLDCMDRSKLKHNDDGEDYWRHNYPANGCWDSGCRFGHGRSTWYHSWMGRLDKRREILERLRNERYENSGIRKIASARAEAKEQGPRQTKQAQEATTDAVKQKFWMPPPKDKAEHDDDDAKDDQDKSDSVDESPKPSDEASSCAEL</sequence>
<dbReference type="EMBL" id="KV750244">
    <property type="protein sequence ID" value="OCL05664.1"/>
    <property type="molecule type" value="Genomic_DNA"/>
</dbReference>
<evidence type="ECO:0000256" key="1">
    <source>
        <dbReference type="SAM" id="MobiDB-lite"/>
    </source>
</evidence>
<accession>A0A8E2EVK9</accession>
<gene>
    <name evidence="2" type="ORF">AOQ84DRAFT_390725</name>
</gene>
<name>A0A8E2EVK9_9PEZI</name>
<reference evidence="2 3" key="1">
    <citation type="journal article" date="2016" name="Nat. Commun.">
        <title>Ectomycorrhizal ecology is imprinted in the genome of the dominant symbiotic fungus Cenococcum geophilum.</title>
        <authorList>
            <consortium name="DOE Joint Genome Institute"/>
            <person name="Peter M."/>
            <person name="Kohler A."/>
            <person name="Ohm R.A."/>
            <person name="Kuo A."/>
            <person name="Krutzmann J."/>
            <person name="Morin E."/>
            <person name="Arend M."/>
            <person name="Barry K.W."/>
            <person name="Binder M."/>
            <person name="Choi C."/>
            <person name="Clum A."/>
            <person name="Copeland A."/>
            <person name="Grisel N."/>
            <person name="Haridas S."/>
            <person name="Kipfer T."/>
            <person name="LaButti K."/>
            <person name="Lindquist E."/>
            <person name="Lipzen A."/>
            <person name="Maire R."/>
            <person name="Meier B."/>
            <person name="Mihaltcheva S."/>
            <person name="Molinier V."/>
            <person name="Murat C."/>
            <person name="Poggeler S."/>
            <person name="Quandt C.A."/>
            <person name="Sperisen C."/>
            <person name="Tritt A."/>
            <person name="Tisserant E."/>
            <person name="Crous P.W."/>
            <person name="Henrissat B."/>
            <person name="Nehls U."/>
            <person name="Egli S."/>
            <person name="Spatafora J.W."/>
            <person name="Grigoriev I.V."/>
            <person name="Martin F.M."/>
        </authorList>
    </citation>
    <scope>NUCLEOTIDE SEQUENCE [LARGE SCALE GENOMIC DNA]</scope>
    <source>
        <strain evidence="2 3">CBS 207.34</strain>
    </source>
</reference>
<feature type="region of interest" description="Disordered" evidence="1">
    <location>
        <begin position="393"/>
        <end position="462"/>
    </location>
</feature>
<keyword evidence="3" id="KW-1185">Reference proteome</keyword>
<dbReference type="Proteomes" id="UP000250140">
    <property type="component" value="Unassembled WGS sequence"/>
</dbReference>
<evidence type="ECO:0008006" key="4">
    <source>
        <dbReference type="Google" id="ProtNLM"/>
    </source>
</evidence>
<feature type="compositionally biased region" description="Polar residues" evidence="1">
    <location>
        <begin position="402"/>
        <end position="412"/>
    </location>
</feature>
<proteinExistence type="predicted"/>
<dbReference type="AlphaFoldDB" id="A0A8E2EVK9"/>
<evidence type="ECO:0000313" key="3">
    <source>
        <dbReference type="Proteomes" id="UP000250140"/>
    </source>
</evidence>
<evidence type="ECO:0000313" key="2">
    <source>
        <dbReference type="EMBL" id="OCL05664.1"/>
    </source>
</evidence>
<dbReference type="OrthoDB" id="3944750at2759"/>
<feature type="compositionally biased region" description="Basic and acidic residues" evidence="1">
    <location>
        <begin position="439"/>
        <end position="454"/>
    </location>
</feature>
<protein>
    <recommendedName>
        <fullName evidence="4">BTB domain-containing protein</fullName>
    </recommendedName>
</protein>
<organism evidence="2 3">
    <name type="scientific">Glonium stellatum</name>
    <dbReference type="NCBI Taxonomy" id="574774"/>
    <lineage>
        <taxon>Eukaryota</taxon>
        <taxon>Fungi</taxon>
        <taxon>Dikarya</taxon>
        <taxon>Ascomycota</taxon>
        <taxon>Pezizomycotina</taxon>
        <taxon>Dothideomycetes</taxon>
        <taxon>Pleosporomycetidae</taxon>
        <taxon>Gloniales</taxon>
        <taxon>Gloniaceae</taxon>
        <taxon>Glonium</taxon>
    </lineage>
</organism>